<evidence type="ECO:0000256" key="3">
    <source>
        <dbReference type="ARBA" id="ARBA00023098"/>
    </source>
</evidence>
<dbReference type="PANTHER" id="PTHR38764:SF1">
    <property type="entry name" value="ACYL CARRIER PROTEIN PHOSPHODIESTERASE"/>
    <property type="match status" value="1"/>
</dbReference>
<organism evidence="4 5">
    <name type="scientific">Pontibacter saemangeumensis</name>
    <dbReference type="NCBI Taxonomy" id="1084525"/>
    <lineage>
        <taxon>Bacteria</taxon>
        <taxon>Pseudomonadati</taxon>
        <taxon>Bacteroidota</taxon>
        <taxon>Cytophagia</taxon>
        <taxon>Cytophagales</taxon>
        <taxon>Hymenobacteraceae</taxon>
        <taxon>Pontibacter</taxon>
    </lineage>
</organism>
<dbReference type="InterPro" id="IPR007431">
    <property type="entry name" value="ACP_PD"/>
</dbReference>
<sequence length="197" mass="22628">MNFLAHIYLSGDEEELLIGNFIADSVKGKQAELYSPGIAKGILLHRLIDHFTDTHPVVADTKSRLRPKYRKFAPVVGDMFYDHFLAANFEHYAQEPLPAYTQQIYSLIQRHFDLLPPRVQHLFPHMRRHNWLLSYAQVEGIGQALTGMSRRATFVSGMETAAEELQENYGLYAAEFAAFFPELQRYVAEVKLDLLKV</sequence>
<evidence type="ECO:0000256" key="2">
    <source>
        <dbReference type="ARBA" id="ARBA00022801"/>
    </source>
</evidence>
<evidence type="ECO:0000256" key="1">
    <source>
        <dbReference type="ARBA" id="ARBA00022516"/>
    </source>
</evidence>
<keyword evidence="3" id="KW-0443">Lipid metabolism</keyword>
<dbReference type="Proteomes" id="UP001500552">
    <property type="component" value="Unassembled WGS sequence"/>
</dbReference>
<keyword evidence="1" id="KW-0444">Lipid biosynthesis</keyword>
<dbReference type="PIRSF" id="PIRSF011489">
    <property type="entry name" value="DUF479"/>
    <property type="match status" value="1"/>
</dbReference>
<dbReference type="PANTHER" id="PTHR38764">
    <property type="entry name" value="ACYL CARRIER PROTEIN PHOSPHODIESTERASE"/>
    <property type="match status" value="1"/>
</dbReference>
<reference evidence="5" key="1">
    <citation type="journal article" date="2019" name="Int. J. Syst. Evol. Microbiol.">
        <title>The Global Catalogue of Microorganisms (GCM) 10K type strain sequencing project: providing services to taxonomists for standard genome sequencing and annotation.</title>
        <authorList>
            <consortium name="The Broad Institute Genomics Platform"/>
            <consortium name="The Broad Institute Genome Sequencing Center for Infectious Disease"/>
            <person name="Wu L."/>
            <person name="Ma J."/>
        </authorList>
    </citation>
    <scope>NUCLEOTIDE SEQUENCE [LARGE SCALE GENOMIC DNA]</scope>
    <source>
        <strain evidence="5">JCM 17926</strain>
    </source>
</reference>
<dbReference type="EMBL" id="BAABHC010000004">
    <property type="protein sequence ID" value="GAA4427128.1"/>
    <property type="molecule type" value="Genomic_DNA"/>
</dbReference>
<comment type="caution">
    <text evidence="4">The sequence shown here is derived from an EMBL/GenBank/DDBJ whole genome shotgun (WGS) entry which is preliminary data.</text>
</comment>
<protein>
    <submittedName>
        <fullName evidence="4">Acyl carrier protein phosphodiesterase</fullName>
    </submittedName>
</protein>
<gene>
    <name evidence="4" type="ORF">GCM10023188_09880</name>
</gene>
<dbReference type="Pfam" id="PF04336">
    <property type="entry name" value="ACP_PD"/>
    <property type="match status" value="1"/>
</dbReference>
<dbReference type="RefSeq" id="WP_345157229.1">
    <property type="nucleotide sequence ID" value="NZ_BAABHC010000004.1"/>
</dbReference>
<accession>A0ABP8LEZ2</accession>
<keyword evidence="5" id="KW-1185">Reference proteome</keyword>
<keyword evidence="2" id="KW-0378">Hydrolase</keyword>
<name>A0ABP8LEZ2_9BACT</name>
<proteinExistence type="predicted"/>
<evidence type="ECO:0000313" key="5">
    <source>
        <dbReference type="Proteomes" id="UP001500552"/>
    </source>
</evidence>
<evidence type="ECO:0000313" key="4">
    <source>
        <dbReference type="EMBL" id="GAA4427128.1"/>
    </source>
</evidence>